<evidence type="ECO:0000313" key="8">
    <source>
        <dbReference type="Proteomes" id="UP000242188"/>
    </source>
</evidence>
<feature type="region of interest" description="Disordered" evidence="6">
    <location>
        <begin position="254"/>
        <end position="317"/>
    </location>
</feature>
<evidence type="ECO:0000256" key="4">
    <source>
        <dbReference type="ARBA" id="ARBA00023242"/>
    </source>
</evidence>
<evidence type="ECO:0000256" key="2">
    <source>
        <dbReference type="ARBA" id="ARBA00018339"/>
    </source>
</evidence>
<evidence type="ECO:0000256" key="5">
    <source>
        <dbReference type="PIRNR" id="PIRNR017302"/>
    </source>
</evidence>
<dbReference type="GO" id="GO:0006364">
    <property type="term" value="P:rRNA processing"/>
    <property type="evidence" value="ECO:0007669"/>
    <property type="project" value="TreeGrafter"/>
</dbReference>
<organism evidence="7 8">
    <name type="scientific">Mizuhopecten yessoensis</name>
    <name type="common">Japanese scallop</name>
    <name type="synonym">Patinopecten yessoensis</name>
    <dbReference type="NCBI Taxonomy" id="6573"/>
    <lineage>
        <taxon>Eukaryota</taxon>
        <taxon>Metazoa</taxon>
        <taxon>Spiralia</taxon>
        <taxon>Lophotrochozoa</taxon>
        <taxon>Mollusca</taxon>
        <taxon>Bivalvia</taxon>
        <taxon>Autobranchia</taxon>
        <taxon>Pteriomorphia</taxon>
        <taxon>Pectinida</taxon>
        <taxon>Pectinoidea</taxon>
        <taxon>Pectinidae</taxon>
        <taxon>Mizuhopecten</taxon>
    </lineage>
</organism>
<keyword evidence="8" id="KW-1185">Reference proteome</keyword>
<dbReference type="GO" id="GO:0000027">
    <property type="term" value="P:ribosomal large subunit assembly"/>
    <property type="evidence" value="ECO:0007669"/>
    <property type="project" value="UniProtKB-UniRule"/>
</dbReference>
<dbReference type="PANTHER" id="PTHR14211:SF7">
    <property type="entry name" value="RIBOSOME BIOGENESIS PROTEIN NOP53"/>
    <property type="match status" value="1"/>
</dbReference>
<feature type="compositionally biased region" description="Basic residues" evidence="6">
    <location>
        <begin position="71"/>
        <end position="80"/>
    </location>
</feature>
<feature type="compositionally biased region" description="Basic and acidic residues" evidence="6">
    <location>
        <begin position="60"/>
        <end position="70"/>
    </location>
</feature>
<dbReference type="Proteomes" id="UP000242188">
    <property type="component" value="Unassembled WGS sequence"/>
</dbReference>
<evidence type="ECO:0000256" key="1">
    <source>
        <dbReference type="ARBA" id="ARBA00008838"/>
    </source>
</evidence>
<dbReference type="STRING" id="6573.A0A210PJ34"/>
<dbReference type="GO" id="GO:0005730">
    <property type="term" value="C:nucleolus"/>
    <property type="evidence" value="ECO:0007669"/>
    <property type="project" value="UniProtKB-SubCell"/>
</dbReference>
<proteinExistence type="inferred from homology"/>
<dbReference type="Pfam" id="PF07767">
    <property type="entry name" value="Nop53"/>
    <property type="match status" value="1"/>
</dbReference>
<dbReference type="OrthoDB" id="5072at2759"/>
<reference evidence="7 8" key="1">
    <citation type="journal article" date="2017" name="Nat. Ecol. Evol.">
        <title>Scallop genome provides insights into evolution of bilaterian karyotype and development.</title>
        <authorList>
            <person name="Wang S."/>
            <person name="Zhang J."/>
            <person name="Jiao W."/>
            <person name="Li J."/>
            <person name="Xun X."/>
            <person name="Sun Y."/>
            <person name="Guo X."/>
            <person name="Huan P."/>
            <person name="Dong B."/>
            <person name="Zhang L."/>
            <person name="Hu X."/>
            <person name="Sun X."/>
            <person name="Wang J."/>
            <person name="Zhao C."/>
            <person name="Wang Y."/>
            <person name="Wang D."/>
            <person name="Huang X."/>
            <person name="Wang R."/>
            <person name="Lv J."/>
            <person name="Li Y."/>
            <person name="Zhang Z."/>
            <person name="Liu B."/>
            <person name="Lu W."/>
            <person name="Hui Y."/>
            <person name="Liang J."/>
            <person name="Zhou Z."/>
            <person name="Hou R."/>
            <person name="Li X."/>
            <person name="Liu Y."/>
            <person name="Li H."/>
            <person name="Ning X."/>
            <person name="Lin Y."/>
            <person name="Zhao L."/>
            <person name="Xing Q."/>
            <person name="Dou J."/>
            <person name="Li Y."/>
            <person name="Mao J."/>
            <person name="Guo H."/>
            <person name="Dou H."/>
            <person name="Li T."/>
            <person name="Mu C."/>
            <person name="Jiang W."/>
            <person name="Fu Q."/>
            <person name="Fu X."/>
            <person name="Miao Y."/>
            <person name="Liu J."/>
            <person name="Yu Q."/>
            <person name="Li R."/>
            <person name="Liao H."/>
            <person name="Li X."/>
            <person name="Kong Y."/>
            <person name="Jiang Z."/>
            <person name="Chourrout D."/>
            <person name="Li R."/>
            <person name="Bao Z."/>
        </authorList>
    </citation>
    <scope>NUCLEOTIDE SEQUENCE [LARGE SCALE GENOMIC DNA]</scope>
    <source>
        <strain evidence="7 8">PY_sf001</strain>
    </source>
</reference>
<dbReference type="EMBL" id="NEDP02076601">
    <property type="protein sequence ID" value="OWF36495.1"/>
    <property type="molecule type" value="Genomic_DNA"/>
</dbReference>
<evidence type="ECO:0000256" key="6">
    <source>
        <dbReference type="SAM" id="MobiDB-lite"/>
    </source>
</evidence>
<protein>
    <recommendedName>
        <fullName evidence="2 5">Ribosome biogenesis protein NOP53</fullName>
    </recommendedName>
</protein>
<dbReference type="AlphaFoldDB" id="A0A210PJ34"/>
<comment type="function">
    <text evidence="5">May play a role in ribosome biogenesis.</text>
</comment>
<comment type="caution">
    <text evidence="7">The sequence shown here is derived from an EMBL/GenBank/DDBJ whole genome shotgun (WGS) entry which is preliminary data.</text>
</comment>
<dbReference type="PIRSF" id="PIRSF017302">
    <property type="entry name" value="Gltscr2"/>
    <property type="match status" value="1"/>
</dbReference>
<feature type="region of interest" description="Disordered" evidence="6">
    <location>
        <begin position="112"/>
        <end position="145"/>
    </location>
</feature>
<accession>A0A210PJ34</accession>
<evidence type="ECO:0000313" key="7">
    <source>
        <dbReference type="EMBL" id="OWF36495.1"/>
    </source>
</evidence>
<name>A0A210PJ34_MIZYE</name>
<dbReference type="GO" id="GO:0008097">
    <property type="term" value="F:5S rRNA binding"/>
    <property type="evidence" value="ECO:0007669"/>
    <property type="project" value="TreeGrafter"/>
</dbReference>
<sequence length="434" mass="50750">MASNVPVKKSRLGKNKKKAWKAIDVTEVEDVMEDERMQERTGGLVAEKADDQLFVVDKDAFDPKENDSKYQKKNRKRALKCHSSLEPDPNIKAISISHNIRKIQPEVERLSRKIKSGKQTLTEKQAVKQRKTRNQQRAEARRNKNKVPVANYDLWETDVNDDNRNEDPHYCVVTKRRRINVPKHYTEKPSEVSSVQVPDPGASYNPSYEDHQNLLAKALDVEVKRERKERKLYNAVEAKFRTISATELEENLRAEMTSGLNEEEEEQVEFTEEELEKLSVAPPIRREDKKTKVQRNKEKSNKEKEHSKLKEKSVKSREKEFFRLKGIKAEIKAREKDLAGRAKLKKERHENEGMNTRKLGKVKFEEAEIEIKLSEELAGPLRLLKPEGHLMVDRFKSLQKRNVIEPRLEASKKQKYKPKKFMKKGYEIEEMGKR</sequence>
<dbReference type="GO" id="GO:0005654">
    <property type="term" value="C:nucleoplasm"/>
    <property type="evidence" value="ECO:0007669"/>
    <property type="project" value="UniProtKB-SubCell"/>
</dbReference>
<keyword evidence="4 5" id="KW-0539">Nucleus</keyword>
<evidence type="ECO:0000256" key="3">
    <source>
        <dbReference type="ARBA" id="ARBA00022517"/>
    </source>
</evidence>
<feature type="compositionally biased region" description="Basic and acidic residues" evidence="6">
    <location>
        <begin position="284"/>
        <end position="317"/>
    </location>
</feature>
<comment type="subcellular location">
    <subcellularLocation>
        <location evidence="5">Nucleus</location>
        <location evidence="5">Nucleolus</location>
    </subcellularLocation>
    <subcellularLocation>
        <location evidence="5">Nucleus</location>
        <location evidence="5">Nucleoplasm</location>
    </subcellularLocation>
</comment>
<keyword evidence="3 5" id="KW-0690">Ribosome biogenesis</keyword>
<dbReference type="PANTHER" id="PTHR14211">
    <property type="entry name" value="GLIOMA SUPPRESSOR CANDIDATE REGION GENE 2"/>
    <property type="match status" value="1"/>
</dbReference>
<gene>
    <name evidence="7" type="ORF">KP79_PYT03151</name>
</gene>
<feature type="region of interest" description="Disordered" evidence="6">
    <location>
        <begin position="183"/>
        <end position="209"/>
    </location>
</feature>
<feature type="compositionally biased region" description="Acidic residues" evidence="6">
    <location>
        <begin position="261"/>
        <end position="275"/>
    </location>
</feature>
<dbReference type="InterPro" id="IPR011687">
    <property type="entry name" value="Nop53/GLTSCR2"/>
</dbReference>
<feature type="region of interest" description="Disordered" evidence="6">
    <location>
        <begin position="60"/>
        <end position="90"/>
    </location>
</feature>
<comment type="similarity">
    <text evidence="1 5">Belongs to the NOP53 family.</text>
</comment>